<evidence type="ECO:0000313" key="2">
    <source>
        <dbReference type="EMBL" id="PQM47597.1"/>
    </source>
</evidence>
<dbReference type="AlphaFoldDB" id="A0A2S8BLP1"/>
<dbReference type="EMBL" id="PPEA01000310">
    <property type="protein sequence ID" value="PQM47597.1"/>
    <property type="molecule type" value="Genomic_DNA"/>
</dbReference>
<comment type="caution">
    <text evidence="2">The sequence shown here is derived from an EMBL/GenBank/DDBJ whole genome shotgun (WGS) entry which is preliminary data.</text>
</comment>
<dbReference type="Proteomes" id="UP000238296">
    <property type="component" value="Unassembled WGS sequence"/>
</dbReference>
<reference evidence="2 3" key="1">
    <citation type="journal article" date="2017" name="Int. J. Syst. Evol. Microbiol.">
        <title>Mycobacterium talmoniae sp. nov., a slowly growing mycobacterium isolated from human respiratory samples.</title>
        <authorList>
            <person name="Davidson R.M."/>
            <person name="DeGroote M.A."/>
            <person name="Marola J.L."/>
            <person name="Buss S."/>
            <person name="Jones V."/>
            <person name="McNeil M.R."/>
            <person name="Freifeld A.G."/>
            <person name="Elaine Epperson L."/>
            <person name="Hasan N.A."/>
            <person name="Jackson M."/>
            <person name="Iwen P.C."/>
            <person name="Salfinger M."/>
            <person name="Strong M."/>
        </authorList>
    </citation>
    <scope>NUCLEOTIDE SEQUENCE [LARGE SCALE GENOMIC DNA]</scope>
    <source>
        <strain evidence="2 3">ATCC BAA-2683</strain>
    </source>
</reference>
<gene>
    <name evidence="2" type="ORF">C1Y40_02185</name>
</gene>
<evidence type="ECO:0000256" key="1">
    <source>
        <dbReference type="SAM" id="MobiDB-lite"/>
    </source>
</evidence>
<feature type="compositionally biased region" description="Low complexity" evidence="1">
    <location>
        <begin position="30"/>
        <end position="40"/>
    </location>
</feature>
<proteinExistence type="predicted"/>
<accession>A0A2S8BLP1</accession>
<evidence type="ECO:0000313" key="3">
    <source>
        <dbReference type="Proteomes" id="UP000238296"/>
    </source>
</evidence>
<organism evidence="2 3">
    <name type="scientific">Mycobacterium talmoniae</name>
    <dbReference type="NCBI Taxonomy" id="1858794"/>
    <lineage>
        <taxon>Bacteria</taxon>
        <taxon>Bacillati</taxon>
        <taxon>Actinomycetota</taxon>
        <taxon>Actinomycetes</taxon>
        <taxon>Mycobacteriales</taxon>
        <taxon>Mycobacteriaceae</taxon>
        <taxon>Mycobacterium</taxon>
    </lineage>
</organism>
<sequence length="88" mass="9182">MRPSALAGSTQAIGSRPMLSTRVGRVPNVSRTTSSPSRMMTWSAIDPLGINRTPLTGCCCGSNATNCRPVLMSSSTAPNRASNRAAQT</sequence>
<protein>
    <submittedName>
        <fullName evidence="2">Uncharacterized protein</fullName>
    </submittedName>
</protein>
<name>A0A2S8BLP1_9MYCO</name>
<feature type="region of interest" description="Disordered" evidence="1">
    <location>
        <begin position="1"/>
        <end position="40"/>
    </location>
</feature>